<protein>
    <recommendedName>
        <fullName evidence="4">Glycoside hydrolase family 71 protein</fullName>
    </recommendedName>
</protein>
<dbReference type="CDD" id="cd11577">
    <property type="entry name" value="GH71"/>
    <property type="match status" value="1"/>
</dbReference>
<keyword evidence="3" id="KW-1185">Reference proteome</keyword>
<sequence length="515" mass="55877">MFTEKCGLMAICSLVSLFAFHYAGAQSDQIKTAAFSTSINSPRHSFKTRASTDSTTTPKLVFAHFIAGLTINYTQNDWLSHIKLAASHGIDAFALNVGAPAAWQVEQVSTAYNTASQVNTTSGSSFKLFLSLDMSVITAASDVTAWVTKFSTLPSQLLINGRPLISTFSGEANFLGGANRSAGWQAAVKTPLLSLTPPVNPLFIPVWSSLDPATSVSSNPVVDGIMTWKSWPTGSESINTVVDLQFQNAAKSQQKLYMAGVSPCFYTHYSSKNYLFRGDDNLYINRWKELIAMSPPPDFVEIISWNDYGESHYIGPVTHNTQPDDTTWVTGFEHTSWLTMTDYFIQWYKTGSQPAITEDKVYFNYRPHSRSAVASSDPLGPPANASDTNDAIYAATFLAPNSGAQQIQISVGKESQTFTNLSMNSISTFSAPWSGSGGAVQVSLLDGSGKVLMKGQAAVPIDNSIKTYNFNYATETLTKNGLQSAKSGSSDLLHVNLLYALFPIIINQLCVHGLL</sequence>
<evidence type="ECO:0008006" key="4">
    <source>
        <dbReference type="Google" id="ProtNLM"/>
    </source>
</evidence>
<proteinExistence type="predicted"/>
<dbReference type="AlphaFoldDB" id="A0A9Q3CL52"/>
<evidence type="ECO:0000313" key="3">
    <source>
        <dbReference type="Proteomes" id="UP000765509"/>
    </source>
</evidence>
<dbReference type="Pfam" id="PF03659">
    <property type="entry name" value="Glyco_hydro_71"/>
    <property type="match status" value="1"/>
</dbReference>
<name>A0A9Q3CL52_9BASI</name>
<dbReference type="Gene3D" id="3.20.20.80">
    <property type="entry name" value="Glycosidases"/>
    <property type="match status" value="1"/>
</dbReference>
<accession>A0A9Q3CL52</accession>
<comment type="caution">
    <text evidence="2">The sequence shown here is derived from an EMBL/GenBank/DDBJ whole genome shotgun (WGS) entry which is preliminary data.</text>
</comment>
<reference evidence="2" key="1">
    <citation type="submission" date="2021-03" db="EMBL/GenBank/DDBJ databases">
        <title>Draft genome sequence of rust myrtle Austropuccinia psidii MF-1, a brazilian biotype.</title>
        <authorList>
            <person name="Quecine M.C."/>
            <person name="Pachon D.M.R."/>
            <person name="Bonatelli M.L."/>
            <person name="Correr F.H."/>
            <person name="Franceschini L.M."/>
            <person name="Leite T.F."/>
            <person name="Margarido G.R.A."/>
            <person name="Almeida C.A."/>
            <person name="Ferrarezi J.A."/>
            <person name="Labate C.A."/>
        </authorList>
    </citation>
    <scope>NUCLEOTIDE SEQUENCE</scope>
    <source>
        <strain evidence="2">MF-1</strain>
    </source>
</reference>
<evidence type="ECO:0000256" key="1">
    <source>
        <dbReference type="SAM" id="SignalP"/>
    </source>
</evidence>
<dbReference type="GO" id="GO:0051118">
    <property type="term" value="F:glucan endo-1,3-alpha-glucosidase activity"/>
    <property type="evidence" value="ECO:0007669"/>
    <property type="project" value="InterPro"/>
</dbReference>
<keyword evidence="1" id="KW-0732">Signal</keyword>
<dbReference type="OrthoDB" id="3257981at2759"/>
<evidence type="ECO:0000313" key="2">
    <source>
        <dbReference type="EMBL" id="MBW0485707.1"/>
    </source>
</evidence>
<organism evidence="2 3">
    <name type="scientific">Austropuccinia psidii MF-1</name>
    <dbReference type="NCBI Taxonomy" id="1389203"/>
    <lineage>
        <taxon>Eukaryota</taxon>
        <taxon>Fungi</taxon>
        <taxon>Dikarya</taxon>
        <taxon>Basidiomycota</taxon>
        <taxon>Pucciniomycotina</taxon>
        <taxon>Pucciniomycetes</taxon>
        <taxon>Pucciniales</taxon>
        <taxon>Sphaerophragmiaceae</taxon>
        <taxon>Austropuccinia</taxon>
    </lineage>
</organism>
<dbReference type="InterPro" id="IPR005197">
    <property type="entry name" value="Glyco_hydro_71"/>
</dbReference>
<feature type="chain" id="PRO_5040248404" description="Glycoside hydrolase family 71 protein" evidence="1">
    <location>
        <begin position="26"/>
        <end position="515"/>
    </location>
</feature>
<feature type="signal peptide" evidence="1">
    <location>
        <begin position="1"/>
        <end position="25"/>
    </location>
</feature>
<dbReference type="Proteomes" id="UP000765509">
    <property type="component" value="Unassembled WGS sequence"/>
</dbReference>
<gene>
    <name evidence="2" type="ORF">O181_025422</name>
</gene>
<dbReference type="EMBL" id="AVOT02008291">
    <property type="protein sequence ID" value="MBW0485707.1"/>
    <property type="molecule type" value="Genomic_DNA"/>
</dbReference>